<dbReference type="SUPFAM" id="SSF49879">
    <property type="entry name" value="SMAD/FHA domain"/>
    <property type="match status" value="3"/>
</dbReference>
<organism evidence="3 4">
    <name type="scientific">Desulfotalea psychrophila (strain LSv54 / DSM 12343)</name>
    <dbReference type="NCBI Taxonomy" id="177439"/>
    <lineage>
        <taxon>Bacteria</taxon>
        <taxon>Pseudomonadati</taxon>
        <taxon>Thermodesulfobacteriota</taxon>
        <taxon>Desulfobulbia</taxon>
        <taxon>Desulfobulbales</taxon>
        <taxon>Desulfocapsaceae</taxon>
        <taxon>Desulfotalea</taxon>
    </lineage>
</organism>
<dbReference type="Gene3D" id="2.60.200.20">
    <property type="match status" value="3"/>
</dbReference>
<dbReference type="PROSITE" id="PS50006">
    <property type="entry name" value="FHA_DOMAIN"/>
    <property type="match status" value="3"/>
</dbReference>
<evidence type="ECO:0000259" key="2">
    <source>
        <dbReference type="PROSITE" id="PS50006"/>
    </source>
</evidence>
<keyword evidence="4" id="KW-1185">Reference proteome</keyword>
<evidence type="ECO:0000313" key="4">
    <source>
        <dbReference type="Proteomes" id="UP000000602"/>
    </source>
</evidence>
<sequence>MLKLKFTDPQMPTVELNTTRLAIGRDKSNDLVLADTDISAFHAEIQTEETRSYLVDLGSANGSFVGGKKIVGRQEIRAWDTIRFGSVDAEVVDPGQRHPTTVMAVIGDADLKRGLQATTVRPVIGDWSLLGANDPVRGKVFPLVGKMVMGRGPGCDIVIDSSCISGKHAELEEKAGCLQIRDLSSTNGTFVAGKKITFAELRSGDEFRIDEVVFKVQGPVADISRTMVRSAVGLGKKQVNKAVAGTQLGANAAGNRLVGRGVFSGQIFNLKGAVLTVGRTEENDIVLNEATVSSRHARLLVVGGGWKVEDSGSQNGTIINGKPVESQELKDGDLISFGKAECCYQNSAEQVSKTSTKIMGAVEAETVTSVRAVAKKSLLAWTWGAGGFAVVALCFGAFLLANNFR</sequence>
<dbReference type="InterPro" id="IPR050923">
    <property type="entry name" value="Cell_Proc_Reg/RNA_Proc"/>
</dbReference>
<dbReference type="RefSeq" id="WP_011189811.1">
    <property type="nucleotide sequence ID" value="NC_006138.1"/>
</dbReference>
<dbReference type="CDD" id="cd00060">
    <property type="entry name" value="FHA"/>
    <property type="match status" value="3"/>
</dbReference>
<reference evidence="4" key="1">
    <citation type="journal article" date="2004" name="Environ. Microbiol.">
        <title>The genome of Desulfotalea psychrophila, a sulfate-reducing bacterium from permanently cold Arctic sediments.</title>
        <authorList>
            <person name="Rabus R."/>
            <person name="Ruepp A."/>
            <person name="Frickey T."/>
            <person name="Rattei T."/>
            <person name="Fartmann B."/>
            <person name="Stark M."/>
            <person name="Bauer M."/>
            <person name="Zibat A."/>
            <person name="Lombardot T."/>
            <person name="Becker I."/>
            <person name="Amann J."/>
            <person name="Gellner K."/>
            <person name="Teeling H."/>
            <person name="Leuschner W.D."/>
            <person name="Gloeckner F.-O."/>
            <person name="Lupas A.N."/>
            <person name="Amann R."/>
            <person name="Klenk H.-P."/>
        </authorList>
    </citation>
    <scope>NUCLEOTIDE SEQUENCE [LARGE SCALE GENOMIC DNA]</scope>
    <source>
        <strain evidence="4">DSM 12343 / LSv54</strain>
    </source>
</reference>
<dbReference type="OrthoDB" id="151099at2"/>
<dbReference type="PANTHER" id="PTHR23308">
    <property type="entry name" value="NUCLEAR INHIBITOR OF PROTEIN PHOSPHATASE-1"/>
    <property type="match status" value="1"/>
</dbReference>
<dbReference type="Proteomes" id="UP000000602">
    <property type="component" value="Chromosome"/>
</dbReference>
<feature type="domain" description="FHA" evidence="2">
    <location>
        <begin position="21"/>
        <end position="70"/>
    </location>
</feature>
<evidence type="ECO:0000313" key="3">
    <source>
        <dbReference type="EMBL" id="CAG37299.1"/>
    </source>
</evidence>
<feature type="domain" description="FHA" evidence="2">
    <location>
        <begin position="275"/>
        <end position="324"/>
    </location>
</feature>
<dbReference type="HOGENOM" id="CLU_679215_0_0_7"/>
<evidence type="ECO:0000256" key="1">
    <source>
        <dbReference type="SAM" id="Phobius"/>
    </source>
</evidence>
<gene>
    <name evidence="3" type="ordered locus">DP2570</name>
</gene>
<dbReference type="Pfam" id="PF00498">
    <property type="entry name" value="FHA"/>
    <property type="match status" value="3"/>
</dbReference>
<keyword evidence="1" id="KW-0472">Membrane</keyword>
<feature type="domain" description="FHA" evidence="2">
    <location>
        <begin position="147"/>
        <end position="196"/>
    </location>
</feature>
<keyword evidence="1" id="KW-0812">Transmembrane</keyword>
<dbReference type="eggNOG" id="COG1716">
    <property type="taxonomic scope" value="Bacteria"/>
</dbReference>
<protein>
    <recommendedName>
        <fullName evidence="2">FHA domain-containing protein</fullName>
    </recommendedName>
</protein>
<dbReference type="KEGG" id="dps:DP2570"/>
<keyword evidence="1" id="KW-1133">Transmembrane helix</keyword>
<dbReference type="SMART" id="SM00240">
    <property type="entry name" value="FHA"/>
    <property type="match status" value="3"/>
</dbReference>
<name>Q6AK27_DESPS</name>
<dbReference type="AlphaFoldDB" id="Q6AK27"/>
<dbReference type="InterPro" id="IPR008984">
    <property type="entry name" value="SMAD_FHA_dom_sf"/>
</dbReference>
<accession>Q6AK27</accession>
<dbReference type="InterPro" id="IPR000253">
    <property type="entry name" value="FHA_dom"/>
</dbReference>
<feature type="transmembrane region" description="Helical" evidence="1">
    <location>
        <begin position="378"/>
        <end position="401"/>
    </location>
</feature>
<dbReference type="EMBL" id="CR522870">
    <property type="protein sequence ID" value="CAG37299.1"/>
    <property type="molecule type" value="Genomic_DNA"/>
</dbReference>
<dbReference type="STRING" id="177439.DP2570"/>
<proteinExistence type="predicted"/>